<accession>A0A2P8GY96</accession>
<protein>
    <recommendedName>
        <fullName evidence="6">O-antigen/teichoic acid export membrane protein</fullName>
    </recommendedName>
</protein>
<feature type="transmembrane region" description="Helical" evidence="1">
    <location>
        <begin position="376"/>
        <end position="398"/>
    </location>
</feature>
<dbReference type="EMBL" id="PYAU01000001">
    <property type="protein sequence ID" value="PSL38921.1"/>
    <property type="molecule type" value="Genomic_DNA"/>
</dbReference>
<dbReference type="AlphaFoldDB" id="A0A2P8GY96"/>
<evidence type="ECO:0000313" key="2">
    <source>
        <dbReference type="EMBL" id="PSL38921.1"/>
    </source>
</evidence>
<dbReference type="EMBL" id="RZGY01000001">
    <property type="protein sequence ID" value="RUQ86616.1"/>
    <property type="molecule type" value="Genomic_DNA"/>
</dbReference>
<name>A0A2P8GY96_9MICO</name>
<dbReference type="RefSeq" id="WP_106563861.1">
    <property type="nucleotide sequence ID" value="NZ_PYAU01000001.1"/>
</dbReference>
<keyword evidence="5" id="KW-1185">Reference proteome</keyword>
<evidence type="ECO:0000313" key="3">
    <source>
        <dbReference type="EMBL" id="RUQ86616.1"/>
    </source>
</evidence>
<feature type="transmembrane region" description="Helical" evidence="1">
    <location>
        <begin position="222"/>
        <end position="242"/>
    </location>
</feature>
<evidence type="ECO:0000313" key="4">
    <source>
        <dbReference type="Proteomes" id="UP000241203"/>
    </source>
</evidence>
<dbReference type="OrthoDB" id="4826415at2"/>
<dbReference type="Proteomes" id="UP000241203">
    <property type="component" value="Unassembled WGS sequence"/>
</dbReference>
<keyword evidence="1" id="KW-1133">Transmembrane helix</keyword>
<feature type="transmembrane region" description="Helical" evidence="1">
    <location>
        <begin position="77"/>
        <end position="99"/>
    </location>
</feature>
<feature type="transmembrane region" description="Helical" evidence="1">
    <location>
        <begin position="352"/>
        <end position="370"/>
    </location>
</feature>
<feature type="transmembrane region" description="Helical" evidence="1">
    <location>
        <begin position="34"/>
        <end position="56"/>
    </location>
</feature>
<evidence type="ECO:0000256" key="1">
    <source>
        <dbReference type="SAM" id="Phobius"/>
    </source>
</evidence>
<evidence type="ECO:0008006" key="6">
    <source>
        <dbReference type="Google" id="ProtNLM"/>
    </source>
</evidence>
<feature type="transmembrane region" description="Helical" evidence="1">
    <location>
        <begin position="281"/>
        <end position="299"/>
    </location>
</feature>
<reference evidence="2 4" key="1">
    <citation type="submission" date="2018-03" db="EMBL/GenBank/DDBJ databases">
        <title>Genomic Encyclopedia of Archaeal and Bacterial Type Strains, Phase II (KMG-II): from individual species to whole genera.</title>
        <authorList>
            <person name="Goeker M."/>
        </authorList>
    </citation>
    <scope>NUCLEOTIDE SEQUENCE [LARGE SCALE GENOMIC DNA]</scope>
    <source>
        <strain evidence="2 4">DSM 21548</strain>
    </source>
</reference>
<feature type="transmembrane region" description="Helical" evidence="1">
    <location>
        <begin position="163"/>
        <end position="187"/>
    </location>
</feature>
<sequence length="401" mass="40994">MKGVLRLAGFILLPIIAAVSPLLALPAVTSQFGAAGWAAIALGQSLGGAAAVIVELGWALNGPQRVARAGLRSRKKLLAIALSTKTAALAPMSAAAAVGASLLTSSYSFEAALMAVGAAAVGLTSTWFFVGTSSPLRIALADTFPKVTTISVAAVVISMGGPLWAYGAAVLLSSLASPVISVLMVGLSRTDLRGIGPRRLVWFLRAQLLALSGRAVSALYIALPITLVGLAAPGSVALFAAVERLQRMGLSVLQAVPNFLQAWVGRGTDQSERLRRAHQSVLINVGLGLSAGLGFAILAPPVSRILFSGVTDIPIELSMLGGLLIATVCVSRATGNILLVALRDIRSIVRSAIAGAVIGVPLILSLAAIWGPAGGLIGEIVAECTVLLVQVFAAFRLLRGR</sequence>
<dbReference type="Proteomes" id="UP000268291">
    <property type="component" value="Unassembled WGS sequence"/>
</dbReference>
<evidence type="ECO:0000313" key="5">
    <source>
        <dbReference type="Proteomes" id="UP000268291"/>
    </source>
</evidence>
<proteinExistence type="predicted"/>
<keyword evidence="1" id="KW-0812">Transmembrane</keyword>
<reference evidence="3 5" key="2">
    <citation type="submission" date="2018-12" db="EMBL/GenBank/DDBJ databases">
        <authorList>
            <person name="hu s."/>
            <person name="Xu Y."/>
            <person name="Xu B."/>
            <person name="Li F."/>
        </authorList>
    </citation>
    <scope>NUCLEOTIDE SEQUENCE [LARGE SCALE GENOMIC DNA]</scope>
    <source>
        <strain evidence="3 5">KSW2-17</strain>
    </source>
</reference>
<feature type="transmembrane region" description="Helical" evidence="1">
    <location>
        <begin position="111"/>
        <end position="131"/>
    </location>
</feature>
<organism evidence="2 4">
    <name type="scientific">Labedella gwakjiensis</name>
    <dbReference type="NCBI Taxonomy" id="390269"/>
    <lineage>
        <taxon>Bacteria</taxon>
        <taxon>Bacillati</taxon>
        <taxon>Actinomycetota</taxon>
        <taxon>Actinomycetes</taxon>
        <taxon>Micrococcales</taxon>
        <taxon>Microbacteriaceae</taxon>
        <taxon>Labedella</taxon>
    </lineage>
</organism>
<feature type="transmembrane region" description="Helical" evidence="1">
    <location>
        <begin position="319"/>
        <end position="340"/>
    </location>
</feature>
<comment type="caution">
    <text evidence="2">The sequence shown here is derived from an EMBL/GenBank/DDBJ whole genome shotgun (WGS) entry which is preliminary data.</text>
</comment>
<keyword evidence="1" id="KW-0472">Membrane</keyword>
<gene>
    <name evidence="2" type="ORF">CLV49_2551</name>
    <name evidence="3" type="ORF">ELQ93_06470</name>
</gene>